<accession>A0A1M7TY85</accession>
<evidence type="ECO:0000256" key="1">
    <source>
        <dbReference type="SAM" id="SignalP"/>
    </source>
</evidence>
<dbReference type="AlphaFoldDB" id="A0A1M7TY85"/>
<evidence type="ECO:0000313" key="4">
    <source>
        <dbReference type="Proteomes" id="UP000184440"/>
    </source>
</evidence>
<feature type="chain" id="PRO_5038741816" description="DUF4189 domain-containing protein" evidence="1">
    <location>
        <begin position="23"/>
        <end position="132"/>
    </location>
</feature>
<protein>
    <recommendedName>
        <fullName evidence="2">DUF4189 domain-containing protein</fullName>
    </recommendedName>
</protein>
<name>A0A1M7TY85_9ACTN</name>
<proteinExistence type="predicted"/>
<feature type="domain" description="DUF4189" evidence="2">
    <location>
        <begin position="33"/>
        <end position="126"/>
    </location>
</feature>
<sequence length="132" mass="13383">MNIVKKLVLVAACAVLSPLVSAGPAEAVGGPYYGAIAYSESTAKYGYAWTGAGQAAADARARLYCQQTGATDCVVRVSAYGGWIALATTIPSNPWGWGRAGTRQGAVNFALSGCRTYGGGDACALAIAVDLT</sequence>
<dbReference type="Proteomes" id="UP000184440">
    <property type="component" value="Unassembled WGS sequence"/>
</dbReference>
<keyword evidence="1" id="KW-0732">Signal</keyword>
<gene>
    <name evidence="3" type="ORF">SAMN05443668_107357</name>
</gene>
<dbReference type="Pfam" id="PF13827">
    <property type="entry name" value="DUF4189"/>
    <property type="match status" value="1"/>
</dbReference>
<keyword evidence="4" id="KW-1185">Reference proteome</keyword>
<dbReference type="InterPro" id="IPR025240">
    <property type="entry name" value="DUF4189"/>
</dbReference>
<reference evidence="3 4" key="1">
    <citation type="submission" date="2016-11" db="EMBL/GenBank/DDBJ databases">
        <authorList>
            <person name="Jaros S."/>
            <person name="Januszkiewicz K."/>
            <person name="Wedrychowicz H."/>
        </authorList>
    </citation>
    <scope>NUCLEOTIDE SEQUENCE [LARGE SCALE GENOMIC DNA]</scope>
    <source>
        <strain evidence="3 4">DSM 46144</strain>
    </source>
</reference>
<dbReference type="RefSeq" id="WP_073260138.1">
    <property type="nucleotide sequence ID" value="NZ_FRCS01000007.1"/>
</dbReference>
<dbReference type="OrthoDB" id="8448441at2"/>
<dbReference type="STRING" id="134849.SAMN05443668_107357"/>
<feature type="signal peptide" evidence="1">
    <location>
        <begin position="1"/>
        <end position="22"/>
    </location>
</feature>
<evidence type="ECO:0000313" key="3">
    <source>
        <dbReference type="EMBL" id="SHN75689.1"/>
    </source>
</evidence>
<dbReference type="EMBL" id="FRCS01000007">
    <property type="protein sequence ID" value="SHN75689.1"/>
    <property type="molecule type" value="Genomic_DNA"/>
</dbReference>
<organism evidence="3 4">
    <name type="scientific">Cryptosporangium aurantiacum</name>
    <dbReference type="NCBI Taxonomy" id="134849"/>
    <lineage>
        <taxon>Bacteria</taxon>
        <taxon>Bacillati</taxon>
        <taxon>Actinomycetota</taxon>
        <taxon>Actinomycetes</taxon>
        <taxon>Cryptosporangiales</taxon>
        <taxon>Cryptosporangiaceae</taxon>
        <taxon>Cryptosporangium</taxon>
    </lineage>
</organism>
<evidence type="ECO:0000259" key="2">
    <source>
        <dbReference type="Pfam" id="PF13827"/>
    </source>
</evidence>